<organism evidence="2 3">
    <name type="scientific">Verrucomicrobia subdivision 6 bacterium BACL9 MAG-120507-bin52</name>
    <dbReference type="NCBI Taxonomy" id="1655590"/>
    <lineage>
        <taxon>Bacteria</taxon>
        <taxon>Pseudomonadati</taxon>
        <taxon>Verrucomicrobiota</taxon>
        <taxon>Verrucomicrobiia</taxon>
        <taxon>Verrucomicrobiales</taxon>
        <taxon>Verrucomicrobia subdivision 6</taxon>
    </lineage>
</organism>
<evidence type="ECO:0000256" key="1">
    <source>
        <dbReference type="SAM" id="MobiDB-lite"/>
    </source>
</evidence>
<dbReference type="EMBL" id="LIBO01000028">
    <property type="protein sequence ID" value="KRO62851.1"/>
    <property type="molecule type" value="Genomic_DNA"/>
</dbReference>
<evidence type="ECO:0000313" key="3">
    <source>
        <dbReference type="Proteomes" id="UP000051269"/>
    </source>
</evidence>
<gene>
    <name evidence="2" type="ORF">ABR82_03935</name>
</gene>
<protein>
    <submittedName>
        <fullName evidence="2">Uncharacterized protein</fullName>
    </submittedName>
</protein>
<comment type="caution">
    <text evidence="2">The sequence shown here is derived from an EMBL/GenBank/DDBJ whole genome shotgun (WGS) entry which is preliminary data.</text>
</comment>
<name>A0A0R2RRT2_9BACT</name>
<dbReference type="AlphaFoldDB" id="A0A0R2RRT2"/>
<feature type="compositionally biased region" description="Gly residues" evidence="1">
    <location>
        <begin position="1"/>
        <end position="23"/>
    </location>
</feature>
<reference evidence="2 3" key="1">
    <citation type="submission" date="2015-10" db="EMBL/GenBank/DDBJ databases">
        <title>Metagenome-Assembled Genomes uncover a global brackish microbiome.</title>
        <authorList>
            <person name="Hugerth L.W."/>
            <person name="Larsson J."/>
            <person name="Alneberg J."/>
            <person name="Lindh M.V."/>
            <person name="Legrand C."/>
            <person name="Pinhassi J."/>
            <person name="Andersson A.F."/>
        </authorList>
    </citation>
    <scope>NUCLEOTIDE SEQUENCE [LARGE SCALE GENOMIC DNA]</scope>
    <source>
        <strain evidence="2">BACL18 MAG-120507-bin52</strain>
    </source>
</reference>
<feature type="region of interest" description="Disordered" evidence="1">
    <location>
        <begin position="1"/>
        <end position="27"/>
    </location>
</feature>
<sequence length="78" mass="8565">MGARGGLGKRGGNLRGEGKGGLDGWKNPRGWGFLKLRGGRGRFVPPPAKRLEQITNFIEWIPRGWVWRAGILGRGGRN</sequence>
<proteinExistence type="predicted"/>
<dbReference type="Proteomes" id="UP000051269">
    <property type="component" value="Unassembled WGS sequence"/>
</dbReference>
<accession>A0A0R2RRT2</accession>
<evidence type="ECO:0000313" key="2">
    <source>
        <dbReference type="EMBL" id="KRO62851.1"/>
    </source>
</evidence>